<dbReference type="PANTHER" id="PTHR11365">
    <property type="entry name" value="5-OXOPROLINASE RELATED"/>
    <property type="match status" value="1"/>
</dbReference>
<feature type="domain" description="Hydantoinase A/oxoprolinase" evidence="1">
    <location>
        <begin position="78"/>
        <end position="235"/>
    </location>
</feature>
<feature type="domain" description="Hydantoinase/oxoprolinase N-terminal" evidence="2">
    <location>
        <begin position="5"/>
        <end position="53"/>
    </location>
</feature>
<dbReference type="GO" id="GO:0005829">
    <property type="term" value="C:cytosol"/>
    <property type="evidence" value="ECO:0007669"/>
    <property type="project" value="TreeGrafter"/>
</dbReference>
<dbReference type="AlphaFoldDB" id="X0YRR4"/>
<feature type="non-terminal residue" evidence="3">
    <location>
        <position position="238"/>
    </location>
</feature>
<feature type="non-terminal residue" evidence="3">
    <location>
        <position position="1"/>
    </location>
</feature>
<dbReference type="PANTHER" id="PTHR11365:SF23">
    <property type="entry name" value="HYPOTHETICAL 5-OXOPROLINASE (EUROFUNG)-RELATED"/>
    <property type="match status" value="1"/>
</dbReference>
<organism evidence="3">
    <name type="scientific">marine sediment metagenome</name>
    <dbReference type="NCBI Taxonomy" id="412755"/>
    <lineage>
        <taxon>unclassified sequences</taxon>
        <taxon>metagenomes</taxon>
        <taxon>ecological metagenomes</taxon>
    </lineage>
</organism>
<comment type="caution">
    <text evidence="3">The sequence shown here is derived from an EMBL/GenBank/DDBJ whole genome shotgun (WGS) entry which is preliminary data.</text>
</comment>
<dbReference type="InterPro" id="IPR045079">
    <property type="entry name" value="Oxoprolinase-like"/>
</dbReference>
<dbReference type="Pfam" id="PF05378">
    <property type="entry name" value="Hydant_A_N"/>
    <property type="match status" value="1"/>
</dbReference>
<dbReference type="InterPro" id="IPR002821">
    <property type="entry name" value="Hydantoinase_A"/>
</dbReference>
<accession>X0YRR4</accession>
<dbReference type="EMBL" id="BARS01050557">
    <property type="protein sequence ID" value="GAG49502.1"/>
    <property type="molecule type" value="Genomic_DNA"/>
</dbReference>
<evidence type="ECO:0000259" key="2">
    <source>
        <dbReference type="Pfam" id="PF05378"/>
    </source>
</evidence>
<dbReference type="Pfam" id="PF01968">
    <property type="entry name" value="Hydantoinase_A"/>
    <property type="match status" value="1"/>
</dbReference>
<name>X0YRR4_9ZZZZ</name>
<sequence length="238" mass="26048">LIGMEMIPLYEEEAREAVGYLLDRGVRAVCICFLYSYQNPSHERRMAEIAREVMSERGVDIPLYLSSEQNPVRGELPRLNSLILEVYAARPSRLQLVRMRERLKELGSPAPFRILTSYGGTVSPEHEWLVSTLVSGPIGGIIGGNRLGDHLGIANLVCTDIGGTSFDVGLITEGQHAIRTEWALAQFVLNTPMIAMDSIGAGTGTYVRLDPVIRRINLGPDSAGYRVGVCYEAGGVDT</sequence>
<proteinExistence type="predicted"/>
<dbReference type="GO" id="GO:0017168">
    <property type="term" value="F:5-oxoprolinase (ATP-hydrolyzing) activity"/>
    <property type="evidence" value="ECO:0007669"/>
    <property type="project" value="TreeGrafter"/>
</dbReference>
<evidence type="ECO:0000259" key="1">
    <source>
        <dbReference type="Pfam" id="PF01968"/>
    </source>
</evidence>
<evidence type="ECO:0008006" key="4">
    <source>
        <dbReference type="Google" id="ProtNLM"/>
    </source>
</evidence>
<dbReference type="GO" id="GO:0006749">
    <property type="term" value="P:glutathione metabolic process"/>
    <property type="evidence" value="ECO:0007669"/>
    <property type="project" value="TreeGrafter"/>
</dbReference>
<reference evidence="3" key="1">
    <citation type="journal article" date="2014" name="Front. Microbiol.">
        <title>High frequency of phylogenetically diverse reductive dehalogenase-homologous genes in deep subseafloor sedimentary metagenomes.</title>
        <authorList>
            <person name="Kawai M."/>
            <person name="Futagami T."/>
            <person name="Toyoda A."/>
            <person name="Takaki Y."/>
            <person name="Nishi S."/>
            <person name="Hori S."/>
            <person name="Arai W."/>
            <person name="Tsubouchi T."/>
            <person name="Morono Y."/>
            <person name="Uchiyama I."/>
            <person name="Ito T."/>
            <person name="Fujiyama A."/>
            <person name="Inagaki F."/>
            <person name="Takami H."/>
        </authorList>
    </citation>
    <scope>NUCLEOTIDE SEQUENCE</scope>
    <source>
        <strain evidence="3">Expedition CK06-06</strain>
    </source>
</reference>
<dbReference type="InterPro" id="IPR008040">
    <property type="entry name" value="Hydant_A_N"/>
</dbReference>
<protein>
    <recommendedName>
        <fullName evidence="4">Hydantoinase/oxoprolinase N-terminal domain-containing protein</fullName>
    </recommendedName>
</protein>
<evidence type="ECO:0000313" key="3">
    <source>
        <dbReference type="EMBL" id="GAG49502.1"/>
    </source>
</evidence>
<gene>
    <name evidence="3" type="ORF">S01H1_75455</name>
</gene>